<dbReference type="EMBL" id="CAJNOK010000338">
    <property type="protein sequence ID" value="CAF0746251.1"/>
    <property type="molecule type" value="Genomic_DNA"/>
</dbReference>
<dbReference type="AlphaFoldDB" id="A0A8S2GJ64"/>
<dbReference type="Proteomes" id="UP000677228">
    <property type="component" value="Unassembled WGS sequence"/>
</dbReference>
<evidence type="ECO:0000256" key="4">
    <source>
        <dbReference type="ARBA" id="ARBA00023121"/>
    </source>
</evidence>
<proteinExistence type="predicted"/>
<feature type="non-terminal residue" evidence="9">
    <location>
        <position position="1"/>
    </location>
</feature>
<dbReference type="PANTHER" id="PTHR12166:SF8">
    <property type="entry name" value="CALCIUM-DEPENDENT SECRETION ACTIVATOR"/>
    <property type="match status" value="1"/>
</dbReference>
<evidence type="ECO:0000259" key="7">
    <source>
        <dbReference type="PROSITE" id="PS51258"/>
    </source>
</evidence>
<accession>A0A8S2GJ64</accession>
<gene>
    <name evidence="8" type="ORF">OVA965_LOCUS1739</name>
    <name evidence="9" type="ORF">TMI583_LOCUS1739</name>
</gene>
<dbReference type="InterPro" id="IPR033227">
    <property type="entry name" value="CAPS"/>
</dbReference>
<comment type="subcellular location">
    <subcellularLocation>
        <location evidence="1">Endomembrane system</location>
    </subcellularLocation>
    <subcellularLocation>
        <location evidence="6">Synapse</location>
    </subcellularLocation>
</comment>
<dbReference type="PROSITE" id="PS51258">
    <property type="entry name" value="MHD1"/>
    <property type="match status" value="1"/>
</dbReference>
<organism evidence="9 10">
    <name type="scientific">Didymodactylos carnosus</name>
    <dbReference type="NCBI Taxonomy" id="1234261"/>
    <lineage>
        <taxon>Eukaryota</taxon>
        <taxon>Metazoa</taxon>
        <taxon>Spiralia</taxon>
        <taxon>Gnathifera</taxon>
        <taxon>Rotifera</taxon>
        <taxon>Eurotatoria</taxon>
        <taxon>Bdelloidea</taxon>
        <taxon>Philodinida</taxon>
        <taxon>Philodinidae</taxon>
        <taxon>Didymodactylos</taxon>
    </lineage>
</organism>
<dbReference type="EMBL" id="CAJOBA010000338">
    <property type="protein sequence ID" value="CAF3524264.1"/>
    <property type="molecule type" value="Genomic_DNA"/>
</dbReference>
<dbReference type="GO" id="GO:0012505">
    <property type="term" value="C:endomembrane system"/>
    <property type="evidence" value="ECO:0007669"/>
    <property type="project" value="UniProtKB-SubCell"/>
</dbReference>
<name>A0A8S2GJ64_9BILA</name>
<dbReference type="GO" id="GO:0098793">
    <property type="term" value="C:presynapse"/>
    <property type="evidence" value="ECO:0007669"/>
    <property type="project" value="GOC"/>
</dbReference>
<dbReference type="GO" id="GO:1990504">
    <property type="term" value="P:dense core granule exocytosis"/>
    <property type="evidence" value="ECO:0007669"/>
    <property type="project" value="InterPro"/>
</dbReference>
<evidence type="ECO:0000256" key="5">
    <source>
        <dbReference type="ARBA" id="ARBA00023136"/>
    </source>
</evidence>
<dbReference type="PANTHER" id="PTHR12166">
    <property type="entry name" value="CALCIUM-DEPENDENT SECRETION ACTIVATOR"/>
    <property type="match status" value="1"/>
</dbReference>
<keyword evidence="3" id="KW-0770">Synapse</keyword>
<evidence type="ECO:0000313" key="9">
    <source>
        <dbReference type="EMBL" id="CAF3524264.1"/>
    </source>
</evidence>
<keyword evidence="4" id="KW-0446">Lipid-binding</keyword>
<keyword evidence="2" id="KW-0813">Transport</keyword>
<evidence type="ECO:0000313" key="8">
    <source>
        <dbReference type="EMBL" id="CAF0746251.1"/>
    </source>
</evidence>
<evidence type="ECO:0000313" key="10">
    <source>
        <dbReference type="Proteomes" id="UP000682733"/>
    </source>
</evidence>
<dbReference type="GO" id="GO:0008289">
    <property type="term" value="F:lipid binding"/>
    <property type="evidence" value="ECO:0007669"/>
    <property type="project" value="UniProtKB-KW"/>
</dbReference>
<evidence type="ECO:0000256" key="3">
    <source>
        <dbReference type="ARBA" id="ARBA00023018"/>
    </source>
</evidence>
<evidence type="ECO:0000256" key="2">
    <source>
        <dbReference type="ARBA" id="ARBA00022448"/>
    </source>
</evidence>
<evidence type="ECO:0000256" key="1">
    <source>
        <dbReference type="ARBA" id="ARBA00004308"/>
    </source>
</evidence>
<dbReference type="Pfam" id="PF06292">
    <property type="entry name" value="MUN"/>
    <property type="match status" value="1"/>
</dbReference>
<comment type="caution">
    <text evidence="9">The sequence shown here is derived from an EMBL/GenBank/DDBJ whole genome shotgun (WGS) entry which is preliminary data.</text>
</comment>
<evidence type="ECO:0000256" key="6">
    <source>
        <dbReference type="ARBA" id="ARBA00034103"/>
    </source>
</evidence>
<dbReference type="InterPro" id="IPR014770">
    <property type="entry name" value="Munc13_1"/>
</dbReference>
<reference evidence="9" key="1">
    <citation type="submission" date="2021-02" db="EMBL/GenBank/DDBJ databases">
        <authorList>
            <person name="Nowell W R."/>
        </authorList>
    </citation>
    <scope>NUCLEOTIDE SEQUENCE</scope>
</reference>
<keyword evidence="5" id="KW-0472">Membrane</keyword>
<dbReference type="InterPro" id="IPR010439">
    <property type="entry name" value="MUN_dom"/>
</dbReference>
<sequence length="352" mass="40290">MLRSVFLHSDRSKKLGFNEYIQSDPCKFEHHDLFKYLQTATLDFQLSDLNCSLKNIVHVRHCLRYLYSLSDLLVRAEQNFMMDPQLLHYSYVHCVIHVSGIGSDSNIATISVEERVRFNEIKGLKQFLEQQVTNFRVSFPFGRPDGAIKATLSLLERVLTKDTSTPTSRDEMTLLRTQHTLVTPDRGCAISEDMLWKLDALQCFIRDLHWPDKIFGEHLEKRLKQMTSDVIEVCAKRMAVWLKKGGLVGGTGIDYLLPSECWAMINVILDCKSQALKLCALNSEDLHQYHTKIDEYLGKILSEMSKSVIQKLVAVMDSVLKKLSRYDEGSFFSPILSLTKPVNEVGQAYVAF</sequence>
<dbReference type="GO" id="GO:0016079">
    <property type="term" value="P:synaptic vesicle exocytosis"/>
    <property type="evidence" value="ECO:0007669"/>
    <property type="project" value="InterPro"/>
</dbReference>
<feature type="domain" description="MHD1" evidence="7">
    <location>
        <begin position="104"/>
        <end position="238"/>
    </location>
</feature>
<protein>
    <recommendedName>
        <fullName evidence="7">MHD1 domain-containing protein</fullName>
    </recommendedName>
</protein>
<dbReference type="Proteomes" id="UP000682733">
    <property type="component" value="Unassembled WGS sequence"/>
</dbReference>